<keyword evidence="7" id="KW-0961">Cell wall biogenesis/degradation</keyword>
<evidence type="ECO:0000256" key="2">
    <source>
        <dbReference type="ARBA" id="ARBA00022676"/>
    </source>
</evidence>
<comment type="caution">
    <text evidence="9">The sequence shown here is derived from an EMBL/GenBank/DDBJ whole genome shotgun (WGS) entry which is preliminary data.</text>
</comment>
<evidence type="ECO:0000256" key="4">
    <source>
        <dbReference type="ARBA" id="ARBA00022692"/>
    </source>
</evidence>
<evidence type="ECO:0000256" key="6">
    <source>
        <dbReference type="ARBA" id="ARBA00023136"/>
    </source>
</evidence>
<name>A0A843V8C2_COLES</name>
<evidence type="ECO:0000256" key="1">
    <source>
        <dbReference type="ARBA" id="ARBA00004308"/>
    </source>
</evidence>
<evidence type="ECO:0000313" key="10">
    <source>
        <dbReference type="Proteomes" id="UP000652761"/>
    </source>
</evidence>
<dbReference type="GO" id="GO:0071555">
    <property type="term" value="P:cell wall organization"/>
    <property type="evidence" value="ECO:0007669"/>
    <property type="project" value="UniProtKB-KW"/>
</dbReference>
<dbReference type="Pfam" id="PF03552">
    <property type="entry name" value="Cellulose_synt"/>
    <property type="match status" value="1"/>
</dbReference>
<comment type="subcellular location">
    <subcellularLocation>
        <location evidence="1">Endomembrane system</location>
    </subcellularLocation>
</comment>
<keyword evidence="3" id="KW-0808">Transferase</keyword>
<organism evidence="9 10">
    <name type="scientific">Colocasia esculenta</name>
    <name type="common">Wild taro</name>
    <name type="synonym">Arum esculentum</name>
    <dbReference type="NCBI Taxonomy" id="4460"/>
    <lineage>
        <taxon>Eukaryota</taxon>
        <taxon>Viridiplantae</taxon>
        <taxon>Streptophyta</taxon>
        <taxon>Embryophyta</taxon>
        <taxon>Tracheophyta</taxon>
        <taxon>Spermatophyta</taxon>
        <taxon>Magnoliopsida</taxon>
        <taxon>Liliopsida</taxon>
        <taxon>Araceae</taxon>
        <taxon>Aroideae</taxon>
        <taxon>Colocasieae</taxon>
        <taxon>Colocasia</taxon>
    </lineage>
</organism>
<dbReference type="InterPro" id="IPR005150">
    <property type="entry name" value="Cellulose_synth"/>
</dbReference>
<reference evidence="9" key="1">
    <citation type="submission" date="2017-07" db="EMBL/GenBank/DDBJ databases">
        <title>Taro Niue Genome Assembly and Annotation.</title>
        <authorList>
            <person name="Atibalentja N."/>
            <person name="Keating K."/>
            <person name="Fields C.J."/>
        </authorList>
    </citation>
    <scope>NUCLEOTIDE SEQUENCE</scope>
    <source>
        <strain evidence="9">Niue_2</strain>
        <tissue evidence="9">Leaf</tissue>
    </source>
</reference>
<dbReference type="GO" id="GO:0016020">
    <property type="term" value="C:membrane"/>
    <property type="evidence" value="ECO:0007669"/>
    <property type="project" value="InterPro"/>
</dbReference>
<dbReference type="AlphaFoldDB" id="A0A843V8C2"/>
<dbReference type="PANTHER" id="PTHR13301">
    <property type="entry name" value="X-BOX TRANSCRIPTION FACTOR-RELATED"/>
    <property type="match status" value="1"/>
</dbReference>
<dbReference type="Proteomes" id="UP000652761">
    <property type="component" value="Unassembled WGS sequence"/>
</dbReference>
<dbReference type="OrthoDB" id="72851at2759"/>
<gene>
    <name evidence="9" type="ORF">Taro_027290</name>
</gene>
<evidence type="ECO:0000256" key="8">
    <source>
        <dbReference type="PIRSR" id="PIRSR605150-2"/>
    </source>
</evidence>
<dbReference type="EMBL" id="NMUH01001697">
    <property type="protein sequence ID" value="MQL94632.1"/>
    <property type="molecule type" value="Genomic_DNA"/>
</dbReference>
<evidence type="ECO:0000313" key="9">
    <source>
        <dbReference type="EMBL" id="MQL94632.1"/>
    </source>
</evidence>
<evidence type="ECO:0000256" key="5">
    <source>
        <dbReference type="ARBA" id="ARBA00022989"/>
    </source>
</evidence>
<sequence>MGAVSEALPLQERVPVKNNVKRASDLVILFLLIAQLYCRLSSLHSHGTESDREVEEDDVVRCSRRSSFRSHAMLRRIGTSHPYMYDDLPAVDMFVTTADPKLEPPTLTVNTVLSLLAVEYPAHKLACYVSDDACSAITYYALVEAAEFARSWVPFCKKHKIRVRAPFMYFAGEPDAAHSPSSDFRRDWQLMKNKYEELVRRIHEESRAPLESLKGEGAHLSKFERGNHPSIVKVIWENSDGLPDGVPHLIYVSREKRPKHPHHYKAGAMNVLVNYSPNIFF</sequence>
<keyword evidence="2" id="KW-0328">Glycosyltransferase</keyword>
<dbReference type="GO" id="GO:0012505">
    <property type="term" value="C:endomembrane system"/>
    <property type="evidence" value="ECO:0007669"/>
    <property type="project" value="UniProtKB-SubCell"/>
</dbReference>
<keyword evidence="6" id="KW-0472">Membrane</keyword>
<keyword evidence="5" id="KW-1133">Transmembrane helix</keyword>
<accession>A0A843V8C2</accession>
<protein>
    <submittedName>
        <fullName evidence="9">Uncharacterized protein</fullName>
    </submittedName>
</protein>
<evidence type="ECO:0000256" key="3">
    <source>
        <dbReference type="ARBA" id="ARBA00022679"/>
    </source>
</evidence>
<proteinExistence type="predicted"/>
<keyword evidence="4" id="KW-0812">Transmembrane</keyword>
<feature type="binding site" evidence="8">
    <location>
        <position position="132"/>
    </location>
    <ligand>
        <name>UDP-alpha-D-glucose</name>
        <dbReference type="ChEBI" id="CHEBI:58885"/>
    </ligand>
</feature>
<dbReference type="GO" id="GO:0016760">
    <property type="term" value="F:cellulose synthase (UDP-forming) activity"/>
    <property type="evidence" value="ECO:0007669"/>
    <property type="project" value="InterPro"/>
</dbReference>
<feature type="binding site" evidence="8">
    <location>
        <position position="103"/>
    </location>
    <ligand>
        <name>UDP-alpha-D-glucose</name>
        <dbReference type="ChEBI" id="CHEBI:58885"/>
    </ligand>
</feature>
<dbReference type="GO" id="GO:0030244">
    <property type="term" value="P:cellulose biosynthetic process"/>
    <property type="evidence" value="ECO:0007669"/>
    <property type="project" value="InterPro"/>
</dbReference>
<evidence type="ECO:0000256" key="7">
    <source>
        <dbReference type="ARBA" id="ARBA00023316"/>
    </source>
</evidence>
<keyword evidence="10" id="KW-1185">Reference proteome</keyword>